<sequence length="125" mass="14505">MQDHRWAGLPPNPGGPEETTNIRIPTWDKGTRTRWNQRKNCNRCRRGSHVDYNQQQRATAYSARNQTQQQATTSNQSDYAESPAETIPPKPQMVMPSLQRPESMPVKSNKYKKVASPKWVELWRI</sequence>
<reference evidence="2" key="1">
    <citation type="submission" date="2012-12" db="EMBL/GenBank/DDBJ databases">
        <title>Identification and characterization of a phenylalanine ammonia-lyase gene family in Isatis indigotica Fort.</title>
        <authorList>
            <person name="Liu Q."/>
            <person name="Chen J."/>
            <person name="Zhou X."/>
            <person name="Di P."/>
            <person name="Xiao Y."/>
            <person name="Xuan H."/>
            <person name="Zhang L."/>
            <person name="Chen W."/>
        </authorList>
    </citation>
    <scope>NUCLEOTIDE SEQUENCE</scope>
    <source>
        <tissue evidence="2">Salivary gland</tissue>
    </source>
</reference>
<name>A0A0K8RBF7_IXORI</name>
<organism evidence="2">
    <name type="scientific">Ixodes ricinus</name>
    <name type="common">Common tick</name>
    <name type="synonym">Acarus ricinus</name>
    <dbReference type="NCBI Taxonomy" id="34613"/>
    <lineage>
        <taxon>Eukaryota</taxon>
        <taxon>Metazoa</taxon>
        <taxon>Ecdysozoa</taxon>
        <taxon>Arthropoda</taxon>
        <taxon>Chelicerata</taxon>
        <taxon>Arachnida</taxon>
        <taxon>Acari</taxon>
        <taxon>Parasitiformes</taxon>
        <taxon>Ixodida</taxon>
        <taxon>Ixodoidea</taxon>
        <taxon>Ixodidae</taxon>
        <taxon>Ixodinae</taxon>
        <taxon>Ixodes</taxon>
    </lineage>
</organism>
<feature type="compositionally biased region" description="Low complexity" evidence="1">
    <location>
        <begin position="62"/>
        <end position="77"/>
    </location>
</feature>
<accession>A0A0K8RBF7</accession>
<proteinExistence type="evidence at transcript level"/>
<feature type="region of interest" description="Disordered" evidence="1">
    <location>
        <begin position="1"/>
        <end position="111"/>
    </location>
</feature>
<dbReference type="AlphaFoldDB" id="A0A0K8RBF7"/>
<evidence type="ECO:0000313" key="2">
    <source>
        <dbReference type="EMBL" id="JAA68421.1"/>
    </source>
</evidence>
<protein>
    <submittedName>
        <fullName evidence="2">Putative proclotting enzyme</fullName>
    </submittedName>
</protein>
<evidence type="ECO:0000256" key="1">
    <source>
        <dbReference type="SAM" id="MobiDB-lite"/>
    </source>
</evidence>
<dbReference type="EMBL" id="GADI01005387">
    <property type="protein sequence ID" value="JAA68421.1"/>
    <property type="molecule type" value="mRNA"/>
</dbReference>
<feature type="compositionally biased region" description="Basic residues" evidence="1">
    <location>
        <begin position="35"/>
        <end position="47"/>
    </location>
</feature>